<organism evidence="1 2">
    <name type="scientific">Amycolatopsis thailandensis</name>
    <dbReference type="NCBI Taxonomy" id="589330"/>
    <lineage>
        <taxon>Bacteria</taxon>
        <taxon>Bacillati</taxon>
        <taxon>Actinomycetota</taxon>
        <taxon>Actinomycetes</taxon>
        <taxon>Pseudonocardiales</taxon>
        <taxon>Pseudonocardiaceae</taxon>
        <taxon>Amycolatopsis</taxon>
    </lineage>
</organism>
<reference evidence="1 2" key="1">
    <citation type="submission" date="2017-07" db="EMBL/GenBank/DDBJ databases">
        <title>Amycolatopsis thailandensis Genome sequencing and assembly.</title>
        <authorList>
            <person name="Kaur N."/>
            <person name="Mayilraj S."/>
        </authorList>
    </citation>
    <scope>NUCLEOTIDE SEQUENCE [LARGE SCALE GENOMIC DNA]</scope>
    <source>
        <strain evidence="1 2">JCM 16380</strain>
    </source>
</reference>
<proteinExistence type="predicted"/>
<dbReference type="EMBL" id="NMQT01000102">
    <property type="protein sequence ID" value="OXM50237.1"/>
    <property type="molecule type" value="Genomic_DNA"/>
</dbReference>
<accession>A0A229RU71</accession>
<dbReference type="OrthoDB" id="3216000at2"/>
<evidence type="ECO:0000313" key="2">
    <source>
        <dbReference type="Proteomes" id="UP000215223"/>
    </source>
</evidence>
<dbReference type="AlphaFoldDB" id="A0A229RU71"/>
<name>A0A229RU71_9PSEU</name>
<sequence>MSHRPIIDAGPSLNFFSVRRERLLFQVVGPLAAPESVQDEVLGKASRDQRFAPAATVWRKLPQKLIEVLPDNPTPQLEQVVQRITSLPMSQRLRQRKDLGELMVVAHAVVEAESGDDVRVLIDDGNGAKTAEFERARLQRMRDRGDEVGSLILMNTTTVLELAVRQNLIADRGEMRDLYRRLRGLDDGLVPIERTELLSQKLWTPPSV</sequence>
<keyword evidence="2" id="KW-1185">Reference proteome</keyword>
<gene>
    <name evidence="1" type="ORF">CFP71_27780</name>
</gene>
<protein>
    <submittedName>
        <fullName evidence="1">Uncharacterized protein</fullName>
    </submittedName>
</protein>
<dbReference type="RefSeq" id="WP_093936898.1">
    <property type="nucleotide sequence ID" value="NZ_NMQT01000102.1"/>
</dbReference>
<comment type="caution">
    <text evidence="1">The sequence shown here is derived from an EMBL/GenBank/DDBJ whole genome shotgun (WGS) entry which is preliminary data.</text>
</comment>
<evidence type="ECO:0000313" key="1">
    <source>
        <dbReference type="EMBL" id="OXM50237.1"/>
    </source>
</evidence>
<dbReference type="Proteomes" id="UP000215223">
    <property type="component" value="Unassembled WGS sequence"/>
</dbReference>